<feature type="compositionally biased region" description="Basic and acidic residues" evidence="1">
    <location>
        <begin position="718"/>
        <end position="789"/>
    </location>
</feature>
<dbReference type="OrthoDB" id="5983381at2759"/>
<protein>
    <submittedName>
        <fullName evidence="5">LAM_G_DOMAIN domain-containing protein</fullName>
    </submittedName>
</protein>
<dbReference type="InterPro" id="IPR011047">
    <property type="entry name" value="Quinoprotein_ADH-like_sf"/>
</dbReference>
<evidence type="ECO:0000313" key="3">
    <source>
        <dbReference type="EMBL" id="VDK21727.1"/>
    </source>
</evidence>
<keyword evidence="2" id="KW-0732">Signal</keyword>
<reference evidence="5" key="1">
    <citation type="submission" date="2017-02" db="UniProtKB">
        <authorList>
            <consortium name="WormBaseParasite"/>
        </authorList>
    </citation>
    <scope>IDENTIFICATION</scope>
</reference>
<accession>A0A0R3VTZ7</accession>
<name>A0A0R3VTZ7_TAEAS</name>
<feature type="compositionally biased region" description="Low complexity" evidence="1">
    <location>
        <begin position="868"/>
        <end position="886"/>
    </location>
</feature>
<evidence type="ECO:0000313" key="5">
    <source>
        <dbReference type="WBParaSite" id="TASK_0000075201-mRNA-1"/>
    </source>
</evidence>
<gene>
    <name evidence="3" type="ORF">TASK_LOCUS753</name>
</gene>
<dbReference type="AlphaFoldDB" id="A0A0R3VTZ7"/>
<feature type="compositionally biased region" description="Low complexity" evidence="1">
    <location>
        <begin position="822"/>
        <end position="836"/>
    </location>
</feature>
<proteinExistence type="predicted"/>
<evidence type="ECO:0000256" key="2">
    <source>
        <dbReference type="SAM" id="SignalP"/>
    </source>
</evidence>
<dbReference type="SUPFAM" id="SSF50998">
    <property type="entry name" value="Quinoprotein alcohol dehydrogenase-like"/>
    <property type="match status" value="1"/>
</dbReference>
<dbReference type="EMBL" id="UYRS01000115">
    <property type="protein sequence ID" value="VDK21727.1"/>
    <property type="molecule type" value="Genomic_DNA"/>
</dbReference>
<evidence type="ECO:0000313" key="4">
    <source>
        <dbReference type="Proteomes" id="UP000282613"/>
    </source>
</evidence>
<sequence length="910" mass="101951">MPLYVLKLAAMEPSKWIFVLFTLSCVTVTNAVTRPSWDIPFQLNRNYGLTAMNSDLNFPMDITPPLSGQLYSVPAQTFFSDKQLPSDSLYMQLNFQPNSSLSEFYFLTVRDPDGVLRFSLSMYKRQIYGVQLRYNLLDSNEGERVIDFPFPQSPTYWRLGVLIQEDSVKFFTNCPRLQSAPFHEEQGIKILGRPLFRDGASAFLLNSGLPSNPAYFQGVLTEFTLHSGPDALSAPCKTTEFREESGESLYNFDPDFGNVIVASATNSSPHVSCSYFPIIDLTDGTVRLFSPFENEILVDSRVRDGAAHFPNGSVLRLCENFVGFNEDVHTAVVIDLGNGNVRLRDTSNAMDLVRSNVTIGFPLVYKNPRIRPWLIWRNVSVQVDTWNGIWMVKLPGSNRFERSLKLEDGHIFMSSGETVSIPLKIRNPEYILTLEPNWGTISVYKKATGRIYGRVSYSSRATITDTAQTTDMVTITESPAKSMDVTVFTQQVDSFKDLDECLYLPAVDLTTGTVYLYDFKQGRVLMNTVVLNGRVYFNNGSTSKVCDTFASFNDIRASITMVNLTNGEVLLLDGEEKKNIQKSDVFTGLPLKLKKTRPVVTWRNIIVRIDTRNGIWIVEDPESGKLTKAKKVVNGNVMLPNGNPIPIQLKIHNNDYALILEPSAGQIGVYDRSSGKLYGRLLYNTITRSAKENLKKATSYTTFVPLQHNRNKIGTANNKEEQAEEEKKNSYEKENQVNESEVTKKKEDENNKGMLEKKVEGEEKRENENEAKTKENNEREKNERKQNGEKEDELTENETKTEYKAKKAKQDDKPQNEAPSDTTSESVETEVVAEATPRPEEVEAVEVGVTGVATDASTEATPQPEAPSDTTSEGATTSAAATDSLAWTEGVETEVVAEVTPRPEEVEAVE</sequence>
<feature type="chain" id="PRO_5043132394" evidence="2">
    <location>
        <begin position="32"/>
        <end position="910"/>
    </location>
</feature>
<feature type="signal peptide" evidence="2">
    <location>
        <begin position="1"/>
        <end position="31"/>
    </location>
</feature>
<dbReference type="Gene3D" id="2.60.120.200">
    <property type="match status" value="1"/>
</dbReference>
<dbReference type="WBParaSite" id="TASK_0000075201-mRNA-1">
    <property type="protein sequence ID" value="TASK_0000075201-mRNA-1"/>
    <property type="gene ID" value="TASK_0000075201"/>
</dbReference>
<evidence type="ECO:0000256" key="1">
    <source>
        <dbReference type="SAM" id="MobiDB-lite"/>
    </source>
</evidence>
<feature type="compositionally biased region" description="Basic and acidic residues" evidence="1">
    <location>
        <begin position="797"/>
        <end position="815"/>
    </location>
</feature>
<dbReference type="Proteomes" id="UP000282613">
    <property type="component" value="Unassembled WGS sequence"/>
</dbReference>
<keyword evidence="4" id="KW-1185">Reference proteome</keyword>
<organism evidence="5">
    <name type="scientific">Taenia asiatica</name>
    <name type="common">Asian tapeworm</name>
    <dbReference type="NCBI Taxonomy" id="60517"/>
    <lineage>
        <taxon>Eukaryota</taxon>
        <taxon>Metazoa</taxon>
        <taxon>Spiralia</taxon>
        <taxon>Lophotrochozoa</taxon>
        <taxon>Platyhelminthes</taxon>
        <taxon>Cestoda</taxon>
        <taxon>Eucestoda</taxon>
        <taxon>Cyclophyllidea</taxon>
        <taxon>Taeniidae</taxon>
        <taxon>Taenia</taxon>
    </lineage>
</organism>
<feature type="region of interest" description="Disordered" evidence="1">
    <location>
        <begin position="708"/>
        <end position="890"/>
    </location>
</feature>
<reference evidence="3 4" key="2">
    <citation type="submission" date="2018-11" db="EMBL/GenBank/DDBJ databases">
        <authorList>
            <consortium name="Pathogen Informatics"/>
        </authorList>
    </citation>
    <scope>NUCLEOTIDE SEQUENCE [LARGE SCALE GENOMIC DNA]</scope>
</reference>